<keyword evidence="1" id="KW-1133">Transmembrane helix</keyword>
<keyword evidence="1" id="KW-0472">Membrane</keyword>
<organism evidence="2 3">
    <name type="scientific">Molorchus minor</name>
    <dbReference type="NCBI Taxonomy" id="1323400"/>
    <lineage>
        <taxon>Eukaryota</taxon>
        <taxon>Metazoa</taxon>
        <taxon>Ecdysozoa</taxon>
        <taxon>Arthropoda</taxon>
        <taxon>Hexapoda</taxon>
        <taxon>Insecta</taxon>
        <taxon>Pterygota</taxon>
        <taxon>Neoptera</taxon>
        <taxon>Endopterygota</taxon>
        <taxon>Coleoptera</taxon>
        <taxon>Polyphaga</taxon>
        <taxon>Cucujiformia</taxon>
        <taxon>Chrysomeloidea</taxon>
        <taxon>Cerambycidae</taxon>
        <taxon>Lamiinae</taxon>
        <taxon>Monochamini</taxon>
        <taxon>Molorchus</taxon>
    </lineage>
</organism>
<keyword evidence="1" id="KW-0812">Transmembrane</keyword>
<evidence type="ECO:0000313" key="2">
    <source>
        <dbReference type="EMBL" id="KAJ8983571.1"/>
    </source>
</evidence>
<proteinExistence type="predicted"/>
<evidence type="ECO:0000313" key="3">
    <source>
        <dbReference type="Proteomes" id="UP001162164"/>
    </source>
</evidence>
<dbReference type="EMBL" id="JAPWTJ010000070">
    <property type="protein sequence ID" value="KAJ8983571.1"/>
    <property type="molecule type" value="Genomic_DNA"/>
</dbReference>
<sequence length="154" mass="17262">MNIVDTIRQSSMVQRALLYNSQTLQCHSCKEVSPLLQQYADPCEGKQQVSTCRSNETICLAATFTTHNKSSGFSQYETHKTCYRAGDDPCRDFLKSARIFPRNDPQVDFLKQCYTCTESLCNLLGIDTSGAAPLTLSIVTLVFGLFACFLYIIF</sequence>
<protein>
    <submittedName>
        <fullName evidence="2">Uncharacterized protein</fullName>
    </submittedName>
</protein>
<keyword evidence="3" id="KW-1185">Reference proteome</keyword>
<reference evidence="2" key="1">
    <citation type="journal article" date="2023" name="Insect Mol. Biol.">
        <title>Genome sequencing provides insights into the evolution of gene families encoding plant cell wall-degrading enzymes in longhorned beetles.</title>
        <authorList>
            <person name="Shin N.R."/>
            <person name="Okamura Y."/>
            <person name="Kirsch R."/>
            <person name="Pauchet Y."/>
        </authorList>
    </citation>
    <scope>NUCLEOTIDE SEQUENCE</scope>
    <source>
        <strain evidence="2">MMC_N1</strain>
    </source>
</reference>
<accession>A0ABQ9JZ18</accession>
<gene>
    <name evidence="2" type="ORF">NQ317_006616</name>
</gene>
<evidence type="ECO:0000256" key="1">
    <source>
        <dbReference type="SAM" id="Phobius"/>
    </source>
</evidence>
<feature type="transmembrane region" description="Helical" evidence="1">
    <location>
        <begin position="131"/>
        <end position="153"/>
    </location>
</feature>
<comment type="caution">
    <text evidence="2">The sequence shown here is derived from an EMBL/GenBank/DDBJ whole genome shotgun (WGS) entry which is preliminary data.</text>
</comment>
<name>A0ABQ9JZ18_9CUCU</name>
<dbReference type="Proteomes" id="UP001162164">
    <property type="component" value="Unassembled WGS sequence"/>
</dbReference>